<sequence length="156" mass="17840">MAHIFSTRLYYVKLGHLLVHSQSNDDEQRQYAKSQVCAVLRRRVPNAQKPAPLHRFLVHGQSSDDKQRPYAKSQVCGVLRRRVPPCTETSAAAPFSRPRNQRRCTVFSSRVSRAMISSARTPSLKSVPFFVEEFHRARKPAPLHRFLVQGQSSDDK</sequence>
<name>A0A4C1YSL3_EUMVA</name>
<protein>
    <submittedName>
        <fullName evidence="1">Uncharacterized protein</fullName>
    </submittedName>
</protein>
<evidence type="ECO:0000313" key="2">
    <source>
        <dbReference type="Proteomes" id="UP000299102"/>
    </source>
</evidence>
<dbReference type="AlphaFoldDB" id="A0A4C1YSL3"/>
<organism evidence="1 2">
    <name type="scientific">Eumeta variegata</name>
    <name type="common">Bagworm moth</name>
    <name type="synonym">Eumeta japonica</name>
    <dbReference type="NCBI Taxonomy" id="151549"/>
    <lineage>
        <taxon>Eukaryota</taxon>
        <taxon>Metazoa</taxon>
        <taxon>Ecdysozoa</taxon>
        <taxon>Arthropoda</taxon>
        <taxon>Hexapoda</taxon>
        <taxon>Insecta</taxon>
        <taxon>Pterygota</taxon>
        <taxon>Neoptera</taxon>
        <taxon>Endopterygota</taxon>
        <taxon>Lepidoptera</taxon>
        <taxon>Glossata</taxon>
        <taxon>Ditrysia</taxon>
        <taxon>Tineoidea</taxon>
        <taxon>Psychidae</taxon>
        <taxon>Oiketicinae</taxon>
        <taxon>Eumeta</taxon>
    </lineage>
</organism>
<keyword evidence="2" id="KW-1185">Reference proteome</keyword>
<gene>
    <name evidence="1" type="ORF">EVAR_34377_1</name>
</gene>
<accession>A0A4C1YSL3</accession>
<dbReference type="Proteomes" id="UP000299102">
    <property type="component" value="Unassembled WGS sequence"/>
</dbReference>
<comment type="caution">
    <text evidence="1">The sequence shown here is derived from an EMBL/GenBank/DDBJ whole genome shotgun (WGS) entry which is preliminary data.</text>
</comment>
<reference evidence="1 2" key="1">
    <citation type="journal article" date="2019" name="Commun. Biol.">
        <title>The bagworm genome reveals a unique fibroin gene that provides high tensile strength.</title>
        <authorList>
            <person name="Kono N."/>
            <person name="Nakamura H."/>
            <person name="Ohtoshi R."/>
            <person name="Tomita M."/>
            <person name="Numata K."/>
            <person name="Arakawa K."/>
        </authorList>
    </citation>
    <scope>NUCLEOTIDE SEQUENCE [LARGE SCALE GENOMIC DNA]</scope>
</reference>
<proteinExistence type="predicted"/>
<dbReference type="EMBL" id="BGZK01001348">
    <property type="protein sequence ID" value="GBP77834.1"/>
    <property type="molecule type" value="Genomic_DNA"/>
</dbReference>
<evidence type="ECO:0000313" key="1">
    <source>
        <dbReference type="EMBL" id="GBP77834.1"/>
    </source>
</evidence>